<name>A0A7W0C8Q3_9BACT</name>
<comment type="subcellular location">
    <subcellularLocation>
        <location evidence="1">Cell membrane</location>
        <topology evidence="1">Multi-pass membrane protein</topology>
    </subcellularLocation>
</comment>
<accession>A0A7W0C8Q3</accession>
<keyword evidence="2" id="KW-1003">Cell membrane</keyword>
<evidence type="ECO:0000256" key="1">
    <source>
        <dbReference type="ARBA" id="ARBA00004651"/>
    </source>
</evidence>
<dbReference type="Pfam" id="PF03176">
    <property type="entry name" value="MMPL"/>
    <property type="match status" value="2"/>
</dbReference>
<feature type="transmembrane region" description="Helical" evidence="6">
    <location>
        <begin position="708"/>
        <end position="728"/>
    </location>
</feature>
<evidence type="ECO:0000259" key="7">
    <source>
        <dbReference type="PROSITE" id="PS50156"/>
    </source>
</evidence>
<feature type="domain" description="SSD" evidence="7">
    <location>
        <begin position="294"/>
        <end position="418"/>
    </location>
</feature>
<dbReference type="SUPFAM" id="SSF82866">
    <property type="entry name" value="Multidrug efflux transporter AcrB transmembrane domain"/>
    <property type="match status" value="2"/>
</dbReference>
<dbReference type="GO" id="GO:0005886">
    <property type="term" value="C:plasma membrane"/>
    <property type="evidence" value="ECO:0007669"/>
    <property type="project" value="UniProtKB-SubCell"/>
</dbReference>
<keyword evidence="4 6" id="KW-1133">Transmembrane helix</keyword>
<dbReference type="InterPro" id="IPR004869">
    <property type="entry name" value="MMPL_dom"/>
</dbReference>
<evidence type="ECO:0000256" key="2">
    <source>
        <dbReference type="ARBA" id="ARBA00022475"/>
    </source>
</evidence>
<organism evidence="8 9">
    <name type="scientific">Desulfosalsimonas propionicica</name>
    <dbReference type="NCBI Taxonomy" id="332175"/>
    <lineage>
        <taxon>Bacteria</taxon>
        <taxon>Pseudomonadati</taxon>
        <taxon>Thermodesulfobacteriota</taxon>
        <taxon>Desulfobacteria</taxon>
        <taxon>Desulfobacterales</taxon>
        <taxon>Desulfosalsimonadaceae</taxon>
        <taxon>Desulfosalsimonas</taxon>
    </lineage>
</organism>
<feature type="transmembrane region" description="Helical" evidence="6">
    <location>
        <begin position="734"/>
        <end position="755"/>
    </location>
</feature>
<dbReference type="InterPro" id="IPR000731">
    <property type="entry name" value="SSD"/>
</dbReference>
<feature type="transmembrane region" description="Helical" evidence="6">
    <location>
        <begin position="291"/>
        <end position="313"/>
    </location>
</feature>
<feature type="transmembrane region" description="Helical" evidence="6">
    <location>
        <begin position="21"/>
        <end position="39"/>
    </location>
</feature>
<dbReference type="Proteomes" id="UP000525298">
    <property type="component" value="Unassembled WGS sequence"/>
</dbReference>
<evidence type="ECO:0000256" key="6">
    <source>
        <dbReference type="SAM" id="Phobius"/>
    </source>
</evidence>
<comment type="caution">
    <text evidence="8">The sequence shown here is derived from an EMBL/GenBank/DDBJ whole genome shotgun (WGS) entry which is preliminary data.</text>
</comment>
<gene>
    <name evidence="8" type="ORF">HNR65_001513</name>
</gene>
<evidence type="ECO:0000256" key="3">
    <source>
        <dbReference type="ARBA" id="ARBA00022692"/>
    </source>
</evidence>
<dbReference type="AlphaFoldDB" id="A0A7W0C8Q3"/>
<keyword evidence="5 6" id="KW-0472">Membrane</keyword>
<feature type="domain" description="SSD" evidence="7">
    <location>
        <begin position="706"/>
        <end position="833"/>
    </location>
</feature>
<keyword evidence="3 6" id="KW-0812">Transmembrane</keyword>
<feature type="transmembrane region" description="Helical" evidence="6">
    <location>
        <begin position="448"/>
        <end position="467"/>
    </location>
</feature>
<proteinExistence type="predicted"/>
<feature type="transmembrane region" description="Helical" evidence="6">
    <location>
        <begin position="683"/>
        <end position="701"/>
    </location>
</feature>
<evidence type="ECO:0000256" key="4">
    <source>
        <dbReference type="ARBA" id="ARBA00022989"/>
    </source>
</evidence>
<sequence length="852" mass="94570">MKKDPPLIDRFFDRVVLARPVLVLVCILMAVAVLARYAVDLKIEASADTLVQQDNADYLYYQEIIERFGYDDFLVIAYTPKSGDLLSEKVLSRIAQLRDEIAAMERVASVVTILDVPLLESPPMPVAELVKNVRTLSSPDVDLSLARKELQTSPLYQNLLVSSDLETTALQINFKSDPEYDKVWQQRQQLRAKAGQGGLSPAEEREMQRLQSLIDKHWNRIEAQRSRDIAAIRTIMENHENDADLFLGGVSMVANDLMRFIQKDLRVYGGGVLLCMTIVLWLIFRRVRWVVLPLVSCGLSAVATMGLMGLFGWKVTVVSSNFIALQLIITMAISIHLVVRYRELIIAAPHKSHAQLTAETVKAMKTPCIYAGLTTIAGFGSLLFAGIKPVQTFGWMMSAGIVVSLAVTFIFFPAALVLFKKAPQPSGGRSRIALTRWLAGFTRHHGRMIVIFSLAALLLSAAGIGRLRVENAFIDYFKSSTEIHQGMTVIDRKLGGTTPLDVIIDFNGRGTQAEPEPASDDGGGSDGFDEFSEFGEFDEFDDPADSGKYWFTPHRLDRIETLHDYLDGLDHTGKVLSLATLTKVAERLTGGPLDTFDAALLFNEFPEQYRQMLVAPYASVKHDQARISLRVIDSDPQLRRNALLQQIQNDVEEKLGFAKDSVKLTGMLVLYNDVLQSLFSSQIMTLGLVILALMIMFLLLFQSFTIALIAIFPNLLATGVVLGTLGWANIPLDIMTITIASISVGIAVDDTIHYIHRFQREFQKDGDYLQAMQRCHGSIGYAMYYTTIIIIIGFSILATSNFIPTIIFGVFTGLAMFIALVAALTLLPQLIIWFRPFGPAGRVQSANPERAG</sequence>
<dbReference type="InterPro" id="IPR050545">
    <property type="entry name" value="Mycobact_MmpL"/>
</dbReference>
<protein>
    <recommendedName>
        <fullName evidence="7">SSD domain-containing protein</fullName>
    </recommendedName>
</protein>
<dbReference type="EMBL" id="JACDUS010000003">
    <property type="protein sequence ID" value="MBA2881187.1"/>
    <property type="molecule type" value="Genomic_DNA"/>
</dbReference>
<feature type="transmembrane region" description="Helical" evidence="6">
    <location>
        <begin position="806"/>
        <end position="827"/>
    </location>
</feature>
<dbReference type="RefSeq" id="WP_181550840.1">
    <property type="nucleotide sequence ID" value="NZ_JACDUS010000003.1"/>
</dbReference>
<feature type="transmembrane region" description="Helical" evidence="6">
    <location>
        <begin position="265"/>
        <end position="284"/>
    </location>
</feature>
<evidence type="ECO:0000313" key="9">
    <source>
        <dbReference type="Proteomes" id="UP000525298"/>
    </source>
</evidence>
<dbReference type="Gene3D" id="1.20.1640.10">
    <property type="entry name" value="Multidrug efflux transporter AcrB transmembrane domain"/>
    <property type="match status" value="2"/>
</dbReference>
<evidence type="ECO:0000256" key="5">
    <source>
        <dbReference type="ARBA" id="ARBA00023136"/>
    </source>
</evidence>
<feature type="transmembrane region" description="Helical" evidence="6">
    <location>
        <begin position="319"/>
        <end position="339"/>
    </location>
</feature>
<keyword evidence="9" id="KW-1185">Reference proteome</keyword>
<evidence type="ECO:0000313" key="8">
    <source>
        <dbReference type="EMBL" id="MBA2881187.1"/>
    </source>
</evidence>
<feature type="transmembrane region" description="Helical" evidence="6">
    <location>
        <begin position="782"/>
        <end position="800"/>
    </location>
</feature>
<feature type="transmembrane region" description="Helical" evidence="6">
    <location>
        <begin position="393"/>
        <end position="419"/>
    </location>
</feature>
<feature type="transmembrane region" description="Helical" evidence="6">
    <location>
        <begin position="368"/>
        <end position="387"/>
    </location>
</feature>
<dbReference type="PROSITE" id="PS50156">
    <property type="entry name" value="SSD"/>
    <property type="match status" value="2"/>
</dbReference>
<dbReference type="PANTHER" id="PTHR33406:SF12">
    <property type="entry name" value="BLR2997 PROTEIN"/>
    <property type="match status" value="1"/>
</dbReference>
<reference evidence="8 9" key="1">
    <citation type="submission" date="2020-07" db="EMBL/GenBank/DDBJ databases">
        <title>Genomic Encyclopedia of Type Strains, Phase IV (KMG-IV): sequencing the most valuable type-strain genomes for metagenomic binning, comparative biology and taxonomic classification.</title>
        <authorList>
            <person name="Goeker M."/>
        </authorList>
    </citation>
    <scope>NUCLEOTIDE SEQUENCE [LARGE SCALE GENOMIC DNA]</scope>
    <source>
        <strain evidence="8 9">DSM 17721</strain>
    </source>
</reference>
<dbReference type="PANTHER" id="PTHR33406">
    <property type="entry name" value="MEMBRANE PROTEIN MJ1562-RELATED"/>
    <property type="match status" value="1"/>
</dbReference>